<comment type="cofactor">
    <cofactor evidence="6">
        <name>FMN</name>
        <dbReference type="ChEBI" id="CHEBI:58210"/>
    </cofactor>
    <text evidence="6">Binds 1 FMN per subunit.</text>
</comment>
<dbReference type="Gene3D" id="3.40.50.360">
    <property type="match status" value="1"/>
</dbReference>
<keyword evidence="4 6" id="KW-0520">NAD</keyword>
<comment type="function">
    <text evidence="6">Quinone reductase that provides resistance to thiol-specific stress caused by electrophilic quinones.</text>
</comment>
<evidence type="ECO:0000256" key="1">
    <source>
        <dbReference type="ARBA" id="ARBA00022630"/>
    </source>
</evidence>
<dbReference type="HAMAP" id="MF_01216">
    <property type="entry name" value="Azoreductase_type1"/>
    <property type="match status" value="1"/>
</dbReference>
<keyword evidence="3 6" id="KW-0560">Oxidoreductase</keyword>
<dbReference type="Pfam" id="PF02525">
    <property type="entry name" value="Flavodoxin_2"/>
    <property type="match status" value="1"/>
</dbReference>
<dbReference type="Proteomes" id="UP000295707">
    <property type="component" value="Unassembled WGS sequence"/>
</dbReference>
<comment type="catalytic activity">
    <reaction evidence="6">
        <text>2 a quinone + NADH + H(+) = 2 a 1,4-benzosemiquinone + NAD(+)</text>
        <dbReference type="Rhea" id="RHEA:65952"/>
        <dbReference type="ChEBI" id="CHEBI:15378"/>
        <dbReference type="ChEBI" id="CHEBI:57540"/>
        <dbReference type="ChEBI" id="CHEBI:57945"/>
        <dbReference type="ChEBI" id="CHEBI:132124"/>
        <dbReference type="ChEBI" id="CHEBI:134225"/>
    </reaction>
</comment>
<dbReference type="InterPro" id="IPR023048">
    <property type="entry name" value="NADH:quinone_OxRdtase_FMN_depd"/>
</dbReference>
<dbReference type="GO" id="GO:0016655">
    <property type="term" value="F:oxidoreductase activity, acting on NAD(P)H, quinone or similar compound as acceptor"/>
    <property type="evidence" value="ECO:0007669"/>
    <property type="project" value="InterPro"/>
</dbReference>
<comment type="caution">
    <text evidence="6">Lacks conserved residue(s) required for the propagation of feature annotation.</text>
</comment>
<keyword evidence="2 6" id="KW-0288">FMN</keyword>
<accession>A0A4R1H6Z8</accession>
<dbReference type="GO" id="GO:0009055">
    <property type="term" value="F:electron transfer activity"/>
    <property type="evidence" value="ECO:0007669"/>
    <property type="project" value="UniProtKB-UniRule"/>
</dbReference>
<evidence type="ECO:0000256" key="3">
    <source>
        <dbReference type="ARBA" id="ARBA00023002"/>
    </source>
</evidence>
<dbReference type="RefSeq" id="WP_132970864.1">
    <property type="nucleotide sequence ID" value="NZ_SMFX01000001.1"/>
</dbReference>
<sequence>MKVLRIDSSAQRGDSITRRLGSEIVRRLEQAHPEVEVQVRDLSDGIGFIDKHWVAANLTDHDRRDPSQHEVLSSSGSLVHELSAADVIIVTAPVYNFSIPASLKAWIDMICRARLTFQYTENGPKGMLKDRPVYLVMASGGVPFGSPVDFASDYLRHIFGFIGIQDVRPVFAEQTNRNKTAARAAALTMLDQWLPGETVPGVA</sequence>
<evidence type="ECO:0000259" key="7">
    <source>
        <dbReference type="Pfam" id="PF02525"/>
    </source>
</evidence>
<feature type="binding site" evidence="6">
    <location>
        <position position="9"/>
    </location>
    <ligand>
        <name>FMN</name>
        <dbReference type="ChEBI" id="CHEBI:58210"/>
    </ligand>
</feature>
<organism evidence="8 9">
    <name type="scientific">Thiogranum longum</name>
    <dbReference type="NCBI Taxonomy" id="1537524"/>
    <lineage>
        <taxon>Bacteria</taxon>
        <taxon>Pseudomonadati</taxon>
        <taxon>Pseudomonadota</taxon>
        <taxon>Gammaproteobacteria</taxon>
        <taxon>Chromatiales</taxon>
        <taxon>Ectothiorhodospiraceae</taxon>
        <taxon>Thiogranum</taxon>
    </lineage>
</organism>
<dbReference type="InterPro" id="IPR050104">
    <property type="entry name" value="FMN-dep_NADH:Q_OxRdtase_AzoR1"/>
</dbReference>
<dbReference type="GO" id="GO:0010181">
    <property type="term" value="F:FMN binding"/>
    <property type="evidence" value="ECO:0007669"/>
    <property type="project" value="UniProtKB-UniRule"/>
</dbReference>
<dbReference type="AlphaFoldDB" id="A0A4R1H6Z8"/>
<comment type="caution">
    <text evidence="8">The sequence shown here is derived from an EMBL/GenBank/DDBJ whole genome shotgun (WGS) entry which is preliminary data.</text>
</comment>
<comment type="subunit">
    <text evidence="6">Homodimer.</text>
</comment>
<dbReference type="PANTHER" id="PTHR43741:SF4">
    <property type="entry name" value="FMN-DEPENDENT NADH:QUINONE OXIDOREDUCTASE"/>
    <property type="match status" value="1"/>
</dbReference>
<dbReference type="EMBL" id="SMFX01000001">
    <property type="protein sequence ID" value="TCK16938.1"/>
    <property type="molecule type" value="Genomic_DNA"/>
</dbReference>
<dbReference type="InterPro" id="IPR029039">
    <property type="entry name" value="Flavoprotein-like_sf"/>
</dbReference>
<evidence type="ECO:0000313" key="9">
    <source>
        <dbReference type="Proteomes" id="UP000295707"/>
    </source>
</evidence>
<evidence type="ECO:0000256" key="2">
    <source>
        <dbReference type="ARBA" id="ARBA00022643"/>
    </source>
</evidence>
<dbReference type="EC" id="1.6.5.-" evidence="6"/>
<comment type="similarity">
    <text evidence="6">Belongs to the azoreductase type 1 family.</text>
</comment>
<dbReference type="PANTHER" id="PTHR43741">
    <property type="entry name" value="FMN-DEPENDENT NADH-AZOREDUCTASE 1"/>
    <property type="match status" value="1"/>
</dbReference>
<dbReference type="GO" id="GO:0016652">
    <property type="term" value="F:oxidoreductase activity, acting on NAD(P)H as acceptor"/>
    <property type="evidence" value="ECO:0007669"/>
    <property type="project" value="UniProtKB-UniRule"/>
</dbReference>
<keyword evidence="9" id="KW-1185">Reference proteome</keyword>
<feature type="domain" description="Flavodoxin-like fold" evidence="7">
    <location>
        <begin position="1"/>
        <end position="191"/>
    </location>
</feature>
<comment type="catalytic activity">
    <reaction evidence="5">
        <text>N,N-dimethyl-1,4-phenylenediamine + anthranilate + 2 NAD(+) = 2-(4-dimethylaminophenyl)diazenylbenzoate + 2 NADH + 2 H(+)</text>
        <dbReference type="Rhea" id="RHEA:55872"/>
        <dbReference type="ChEBI" id="CHEBI:15378"/>
        <dbReference type="ChEBI" id="CHEBI:15783"/>
        <dbReference type="ChEBI" id="CHEBI:16567"/>
        <dbReference type="ChEBI" id="CHEBI:57540"/>
        <dbReference type="ChEBI" id="CHEBI:57945"/>
        <dbReference type="ChEBI" id="CHEBI:71579"/>
        <dbReference type="EC" id="1.7.1.17"/>
    </reaction>
    <physiologicalReaction direction="right-to-left" evidence="5">
        <dbReference type="Rhea" id="RHEA:55874"/>
    </physiologicalReaction>
</comment>
<evidence type="ECO:0000256" key="5">
    <source>
        <dbReference type="ARBA" id="ARBA00048542"/>
    </source>
</evidence>
<name>A0A4R1H6Z8_9GAMM</name>
<dbReference type="OrthoDB" id="9787136at2"/>
<reference evidence="8 9" key="1">
    <citation type="submission" date="2019-03" db="EMBL/GenBank/DDBJ databases">
        <title>Genomic Encyclopedia of Type Strains, Phase IV (KMG-IV): sequencing the most valuable type-strain genomes for metagenomic binning, comparative biology and taxonomic classification.</title>
        <authorList>
            <person name="Goeker M."/>
        </authorList>
    </citation>
    <scope>NUCLEOTIDE SEQUENCE [LARGE SCALE GENOMIC DNA]</scope>
    <source>
        <strain evidence="8 9">DSM 19610</strain>
    </source>
</reference>
<protein>
    <recommendedName>
        <fullName evidence="6">FMN dependent NADH:quinone oxidoreductase</fullName>
        <ecNumber evidence="6">1.6.5.-</ecNumber>
    </recommendedName>
    <alternativeName>
        <fullName evidence="6">Azo-dye reductase</fullName>
    </alternativeName>
    <alternativeName>
        <fullName evidence="6">FMN-dependent NADH-azo compound oxidoreductase</fullName>
    </alternativeName>
    <alternativeName>
        <fullName evidence="6">FMN-dependent NADH-azoreductase</fullName>
        <ecNumber evidence="6">1.7.1.17</ecNumber>
    </alternativeName>
</protein>
<evidence type="ECO:0000256" key="6">
    <source>
        <dbReference type="HAMAP-Rule" id="MF_01216"/>
    </source>
</evidence>
<keyword evidence="1 6" id="KW-0285">Flavoprotein</keyword>
<comment type="function">
    <text evidence="6">Also exhibits azoreductase activity. Catalyzes the reductive cleavage of the azo bond in aromatic azo compounds to the corresponding amines.</text>
</comment>
<dbReference type="EC" id="1.7.1.17" evidence="6"/>
<dbReference type="SUPFAM" id="SSF52218">
    <property type="entry name" value="Flavoproteins"/>
    <property type="match status" value="1"/>
</dbReference>
<evidence type="ECO:0000256" key="4">
    <source>
        <dbReference type="ARBA" id="ARBA00023027"/>
    </source>
</evidence>
<dbReference type="InterPro" id="IPR003680">
    <property type="entry name" value="Flavodoxin_fold"/>
</dbReference>
<gene>
    <name evidence="6" type="primary">azoR</name>
    <name evidence="8" type="ORF">DFR30_0157</name>
</gene>
<proteinExistence type="inferred from homology"/>
<evidence type="ECO:0000313" key="8">
    <source>
        <dbReference type="EMBL" id="TCK16938.1"/>
    </source>
</evidence>